<accession>A0ABS4J590</accession>
<gene>
    <name evidence="1" type="ORF">J2Z66_006658</name>
</gene>
<keyword evidence="2" id="KW-1185">Reference proteome</keyword>
<reference evidence="1 2" key="1">
    <citation type="submission" date="2021-03" db="EMBL/GenBank/DDBJ databases">
        <title>Genomic Encyclopedia of Type Strains, Phase IV (KMG-IV): sequencing the most valuable type-strain genomes for metagenomic binning, comparative biology and taxonomic classification.</title>
        <authorList>
            <person name="Goeker M."/>
        </authorList>
    </citation>
    <scope>NUCLEOTIDE SEQUENCE [LARGE SCALE GENOMIC DNA]</scope>
    <source>
        <strain evidence="1 2">DSM 26048</strain>
    </source>
</reference>
<organism evidence="1 2">
    <name type="scientific">Paenibacillus eucommiae</name>
    <dbReference type="NCBI Taxonomy" id="1355755"/>
    <lineage>
        <taxon>Bacteria</taxon>
        <taxon>Bacillati</taxon>
        <taxon>Bacillota</taxon>
        <taxon>Bacilli</taxon>
        <taxon>Bacillales</taxon>
        <taxon>Paenibacillaceae</taxon>
        <taxon>Paenibacillus</taxon>
    </lineage>
</organism>
<name>A0ABS4J590_9BACL</name>
<dbReference type="EMBL" id="JAGGLB010000030">
    <property type="protein sequence ID" value="MBP1995016.1"/>
    <property type="molecule type" value="Genomic_DNA"/>
</dbReference>
<sequence length="125" mass="14355">MKSEDLITPAELKALLTTEEKERFRLDAAKQEAGAALEWVESPPAYGHAVLEELKEHMLALTYRVEELERQLLLQTADKEHGDLLAAISNVPEAPKVPEPGTFSRTESYRKNNKKKKTFFQRWFD</sequence>
<proteinExistence type="predicted"/>
<dbReference type="Proteomes" id="UP001519287">
    <property type="component" value="Unassembled WGS sequence"/>
</dbReference>
<comment type="caution">
    <text evidence="1">The sequence shown here is derived from an EMBL/GenBank/DDBJ whole genome shotgun (WGS) entry which is preliminary data.</text>
</comment>
<dbReference type="RefSeq" id="WP_209976842.1">
    <property type="nucleotide sequence ID" value="NZ_JAGGLB010000030.1"/>
</dbReference>
<evidence type="ECO:0000313" key="1">
    <source>
        <dbReference type="EMBL" id="MBP1995016.1"/>
    </source>
</evidence>
<evidence type="ECO:0000313" key="2">
    <source>
        <dbReference type="Proteomes" id="UP001519287"/>
    </source>
</evidence>
<protein>
    <submittedName>
        <fullName evidence="1">Uncharacterized protein</fullName>
    </submittedName>
</protein>